<organism evidence="2 3">
    <name type="scientific">Cardiocondyla obscurior</name>
    <dbReference type="NCBI Taxonomy" id="286306"/>
    <lineage>
        <taxon>Eukaryota</taxon>
        <taxon>Metazoa</taxon>
        <taxon>Ecdysozoa</taxon>
        <taxon>Arthropoda</taxon>
        <taxon>Hexapoda</taxon>
        <taxon>Insecta</taxon>
        <taxon>Pterygota</taxon>
        <taxon>Neoptera</taxon>
        <taxon>Endopterygota</taxon>
        <taxon>Hymenoptera</taxon>
        <taxon>Apocrita</taxon>
        <taxon>Aculeata</taxon>
        <taxon>Formicoidea</taxon>
        <taxon>Formicidae</taxon>
        <taxon>Myrmicinae</taxon>
        <taxon>Cardiocondyla</taxon>
    </lineage>
</organism>
<feature type="region of interest" description="Disordered" evidence="1">
    <location>
        <begin position="1"/>
        <end position="32"/>
    </location>
</feature>
<dbReference type="EMBL" id="JADYXP020000002">
    <property type="protein sequence ID" value="KAL0129953.1"/>
    <property type="molecule type" value="Genomic_DNA"/>
</dbReference>
<evidence type="ECO:0000313" key="3">
    <source>
        <dbReference type="Proteomes" id="UP001430953"/>
    </source>
</evidence>
<comment type="caution">
    <text evidence="2">The sequence shown here is derived from an EMBL/GenBank/DDBJ whole genome shotgun (WGS) entry which is preliminary data.</text>
</comment>
<protein>
    <submittedName>
        <fullName evidence="2">Uncharacterized protein</fullName>
    </submittedName>
</protein>
<dbReference type="AlphaFoldDB" id="A0AAW2GRT5"/>
<feature type="compositionally biased region" description="Basic and acidic residues" evidence="1">
    <location>
        <begin position="13"/>
        <end position="23"/>
    </location>
</feature>
<sequence length="125" mass="14413">MMKIQRTSNTVEGDIKEPDNSSERRRKRPKRGITHWRSSPLIILSTLYRCTSVSPIDTFHLRGGAGPGRASCIGGATYSHRQKSSTPLMQIGKSHVFLFVVCWYYWEFFYEIRALLSEIFLIQTI</sequence>
<gene>
    <name evidence="2" type="ORF">PUN28_001902</name>
</gene>
<name>A0AAW2GRT5_9HYME</name>
<proteinExistence type="predicted"/>
<feature type="compositionally biased region" description="Polar residues" evidence="1">
    <location>
        <begin position="1"/>
        <end position="11"/>
    </location>
</feature>
<reference evidence="2 3" key="1">
    <citation type="submission" date="2023-03" db="EMBL/GenBank/DDBJ databases">
        <title>High recombination rates correlate with genetic variation in Cardiocondyla obscurior ants.</title>
        <authorList>
            <person name="Errbii M."/>
        </authorList>
    </citation>
    <scope>NUCLEOTIDE SEQUENCE [LARGE SCALE GENOMIC DNA]</scope>
    <source>
        <strain evidence="2">Alpha-2009</strain>
        <tissue evidence="2">Whole body</tissue>
    </source>
</reference>
<keyword evidence="3" id="KW-1185">Reference proteome</keyword>
<evidence type="ECO:0000256" key="1">
    <source>
        <dbReference type="SAM" id="MobiDB-lite"/>
    </source>
</evidence>
<evidence type="ECO:0000313" key="2">
    <source>
        <dbReference type="EMBL" id="KAL0129953.1"/>
    </source>
</evidence>
<accession>A0AAW2GRT5</accession>
<dbReference type="Proteomes" id="UP001430953">
    <property type="component" value="Unassembled WGS sequence"/>
</dbReference>